<dbReference type="AlphaFoldDB" id="A0A955LI20"/>
<gene>
    <name evidence="1" type="ORF">KC571_02175</name>
</gene>
<accession>A0A955LI20</accession>
<dbReference type="EMBL" id="JAGQKX010000042">
    <property type="protein sequence ID" value="MCA9390186.1"/>
    <property type="molecule type" value="Genomic_DNA"/>
</dbReference>
<dbReference type="PANTHER" id="PTHR40084:SF1">
    <property type="entry name" value="PHOSPHOTRANSFERASE"/>
    <property type="match status" value="1"/>
</dbReference>
<keyword evidence="1" id="KW-0547">Nucleotide-binding</keyword>
<protein>
    <submittedName>
        <fullName evidence="1">DNA helicase UvrD</fullName>
    </submittedName>
</protein>
<dbReference type="InterPro" id="IPR016195">
    <property type="entry name" value="Pol/histidinol_Pase-like"/>
</dbReference>
<dbReference type="CDD" id="cd19067">
    <property type="entry name" value="PfuEndoQ-like"/>
    <property type="match status" value="1"/>
</dbReference>
<dbReference type="Proteomes" id="UP000701698">
    <property type="component" value="Unassembled WGS sequence"/>
</dbReference>
<reference evidence="1" key="1">
    <citation type="submission" date="2020-04" db="EMBL/GenBank/DDBJ databases">
        <authorList>
            <person name="Zhang T."/>
        </authorList>
    </citation>
    <scope>NUCLEOTIDE SEQUENCE</scope>
    <source>
        <strain evidence="1">HKST-UBA01</strain>
    </source>
</reference>
<name>A0A955LI20_UNCKA</name>
<organism evidence="1 2">
    <name type="scientific">candidate division WWE3 bacterium</name>
    <dbReference type="NCBI Taxonomy" id="2053526"/>
    <lineage>
        <taxon>Bacteria</taxon>
        <taxon>Katanobacteria</taxon>
    </lineage>
</organism>
<keyword evidence="1" id="KW-0067">ATP-binding</keyword>
<comment type="caution">
    <text evidence="1">The sequence shown here is derived from an EMBL/GenBank/DDBJ whole genome shotgun (WGS) entry which is preliminary data.</text>
</comment>
<keyword evidence="1" id="KW-0347">Helicase</keyword>
<reference evidence="1" key="2">
    <citation type="journal article" date="2021" name="Microbiome">
        <title>Successional dynamics and alternative stable states in a saline activated sludge microbial community over 9 years.</title>
        <authorList>
            <person name="Wang Y."/>
            <person name="Ye J."/>
            <person name="Ju F."/>
            <person name="Liu L."/>
            <person name="Boyd J.A."/>
            <person name="Deng Y."/>
            <person name="Parks D.H."/>
            <person name="Jiang X."/>
            <person name="Yin X."/>
            <person name="Woodcroft B.J."/>
            <person name="Tyson G.W."/>
            <person name="Hugenholtz P."/>
            <person name="Polz M.F."/>
            <person name="Zhang T."/>
        </authorList>
    </citation>
    <scope>NUCLEOTIDE SEQUENCE</scope>
    <source>
        <strain evidence="1">HKST-UBA01</strain>
    </source>
</reference>
<sequence>MRFIADLHLHSRFAYACSKTLSIEELTKWGMFKGITLLATGDFTHPLWFDELQNDLIPIGNGLFRPKDEIIESVKKVVPKSCHREVYFMLECEVSCIYSKNDRVRKVHHLIYAPDFETVREINSQLAKIGNLTSDGRPILGIDSGELLKIVLQSSDSAYLVPAHAWTPHFAIFGSNSGFDSLEECFGDLTEHIFAIETGLSSDPEMNRLWSKLDTITLISGSDSHSARRIGREANIFDTDLTYDGVWSAIKENDRSKFIGTFEFFPHEGRYHYDGHRNCKILYHPTESADHNNLCPTCGKPLTLGVLHRVMALSDRTTAENVESYQNLIPLDEAIAEVKNVKGVQSKAVQQAYFALIDELGPELEILSSIPIDAIAAAGGRLLAEAIKRIRSGSVSIKPGYDGLYGEIHIFTPHEREKLERIGQPQQPSLF</sequence>
<dbReference type="Gene3D" id="3.20.20.140">
    <property type="entry name" value="Metal-dependent hydrolases"/>
    <property type="match status" value="1"/>
</dbReference>
<evidence type="ECO:0000313" key="1">
    <source>
        <dbReference type="EMBL" id="MCA9390186.1"/>
    </source>
</evidence>
<dbReference type="SUPFAM" id="SSF89550">
    <property type="entry name" value="PHP domain-like"/>
    <property type="match status" value="1"/>
</dbReference>
<dbReference type="GO" id="GO:0004386">
    <property type="term" value="F:helicase activity"/>
    <property type="evidence" value="ECO:0007669"/>
    <property type="project" value="UniProtKB-KW"/>
</dbReference>
<dbReference type="PANTHER" id="PTHR40084">
    <property type="entry name" value="PHOSPHOHYDROLASE, PHP FAMILY"/>
    <property type="match status" value="1"/>
</dbReference>
<evidence type="ECO:0000313" key="2">
    <source>
        <dbReference type="Proteomes" id="UP000701698"/>
    </source>
</evidence>
<keyword evidence="1" id="KW-0378">Hydrolase</keyword>
<proteinExistence type="predicted"/>